<evidence type="ECO:0000313" key="4">
    <source>
        <dbReference type="Proteomes" id="UP000592820"/>
    </source>
</evidence>
<dbReference type="EMBL" id="VOMC01000059">
    <property type="protein sequence ID" value="NVI08946.1"/>
    <property type="molecule type" value="Genomic_DNA"/>
</dbReference>
<comment type="caution">
    <text evidence="2">The sequence shown here is derived from an EMBL/GenBank/DDBJ whole genome shotgun (WGS) entry which is preliminary data.</text>
</comment>
<reference evidence="3 5" key="1">
    <citation type="submission" date="2019-08" db="EMBL/GenBank/DDBJ databases">
        <title>Paraburkholderia simonii sp. nov. and P. youngii sp. nov. Brazilian and Mexican Mimosa-associated rhizobia.</title>
        <authorList>
            <person name="Mavima L."/>
            <person name="Beukes C.W."/>
            <person name="Palmer M."/>
            <person name="De Meyer S.E."/>
            <person name="James E.K."/>
            <person name="Maluk M."/>
            <person name="Avontuur J.R."/>
            <person name="Chan W.Y."/>
            <person name="Venter S.N."/>
            <person name="Steenkamp E.T."/>
        </authorList>
    </citation>
    <scope>NUCLEOTIDE SEQUENCE [LARGE SCALE GENOMIC DNA]</scope>
    <source>
        <strain evidence="3 5">JPY454</strain>
    </source>
</reference>
<evidence type="ECO:0000313" key="2">
    <source>
        <dbReference type="EMBL" id="MBB5404634.1"/>
    </source>
</evidence>
<dbReference type="Proteomes" id="UP000821598">
    <property type="component" value="Unassembled WGS sequence"/>
</dbReference>
<evidence type="ECO:0008006" key="6">
    <source>
        <dbReference type="Google" id="ProtNLM"/>
    </source>
</evidence>
<protein>
    <recommendedName>
        <fullName evidence="6">DUF306 domain-containing protein</fullName>
    </recommendedName>
</protein>
<evidence type="ECO:0000256" key="1">
    <source>
        <dbReference type="SAM" id="SignalP"/>
    </source>
</evidence>
<keyword evidence="5" id="KW-1185">Reference proteome</keyword>
<evidence type="ECO:0000313" key="5">
    <source>
        <dbReference type="Proteomes" id="UP000821598"/>
    </source>
</evidence>
<dbReference type="EMBL" id="JACHDE010000021">
    <property type="protein sequence ID" value="MBB5404634.1"/>
    <property type="molecule type" value="Genomic_DNA"/>
</dbReference>
<accession>A0A7W8LFE1</accession>
<keyword evidence="1" id="KW-0732">Signal</keyword>
<gene>
    <name evidence="3" type="ORF">FSB64_35540</name>
    <name evidence="2" type="ORF">HDG41_006730</name>
</gene>
<dbReference type="Proteomes" id="UP000592820">
    <property type="component" value="Unassembled WGS sequence"/>
</dbReference>
<dbReference type="RefSeq" id="WP_176124999.1">
    <property type="nucleotide sequence ID" value="NZ_JACHDE010000021.1"/>
</dbReference>
<name>A0A7W8LFE1_9BURK</name>
<proteinExistence type="predicted"/>
<dbReference type="AlphaFoldDB" id="A0A7W8LFE1"/>
<evidence type="ECO:0000313" key="3">
    <source>
        <dbReference type="EMBL" id="NVI08946.1"/>
    </source>
</evidence>
<feature type="signal peptide" evidence="1">
    <location>
        <begin position="1"/>
        <end position="22"/>
    </location>
</feature>
<organism evidence="2 4">
    <name type="scientific">Paraburkholderia youngii</name>
    <dbReference type="NCBI Taxonomy" id="2782701"/>
    <lineage>
        <taxon>Bacteria</taxon>
        <taxon>Pseudomonadati</taxon>
        <taxon>Pseudomonadota</taxon>
        <taxon>Betaproteobacteria</taxon>
        <taxon>Burkholderiales</taxon>
        <taxon>Burkholderiaceae</taxon>
        <taxon>Paraburkholderia</taxon>
    </lineage>
</organism>
<reference evidence="2 4" key="2">
    <citation type="submission" date="2020-08" db="EMBL/GenBank/DDBJ databases">
        <title>Genomic Encyclopedia of Type Strains, Phase IV (KMG-V): Genome sequencing to study the core and pangenomes of soil and plant-associated prokaryotes.</title>
        <authorList>
            <person name="Whitman W."/>
        </authorList>
    </citation>
    <scope>NUCLEOTIDE SEQUENCE [LARGE SCALE GENOMIC DNA]</scope>
    <source>
        <strain evidence="2 4">JPY162</strain>
    </source>
</reference>
<sequence length="188" mass="20535">MKKLSVVIGLLMTLVYGGLATAADSGPYLVGHWKLNDSFTDFNSPPPPIVTDNTEFVFLNPTPLTLTLEYAFFDSQGTFCGCDRDTLKPNGRTRYTMLGELLGGQFSRRLCPGTNTANPQTDGVMKTIVFTRAEGDVVDFGDAVEAGYQIDLFGSGRAESDLKAVLLNPHTQSEITSIHRQCNKFISK</sequence>
<feature type="chain" id="PRO_5030618829" description="DUF306 domain-containing protein" evidence="1">
    <location>
        <begin position="23"/>
        <end position="188"/>
    </location>
</feature>